<organism evidence="3 4">
    <name type="scientific">Sphingomonas vulcanisoli</name>
    <dbReference type="NCBI Taxonomy" id="1658060"/>
    <lineage>
        <taxon>Bacteria</taxon>
        <taxon>Pseudomonadati</taxon>
        <taxon>Pseudomonadota</taxon>
        <taxon>Alphaproteobacteria</taxon>
        <taxon>Sphingomonadales</taxon>
        <taxon>Sphingomonadaceae</taxon>
        <taxon>Sphingomonas</taxon>
    </lineage>
</organism>
<feature type="transmembrane region" description="Helical" evidence="1">
    <location>
        <begin position="94"/>
        <end position="112"/>
    </location>
</feature>
<evidence type="ECO:0000313" key="3">
    <source>
        <dbReference type="EMBL" id="NIJ06438.1"/>
    </source>
</evidence>
<reference evidence="3 4" key="1">
    <citation type="submission" date="2020-03" db="EMBL/GenBank/DDBJ databases">
        <title>Genomic Encyclopedia of Type Strains, Phase III (KMG-III): the genomes of soil and plant-associated and newly described type strains.</title>
        <authorList>
            <person name="Whitman W."/>
        </authorList>
    </citation>
    <scope>NUCLEOTIDE SEQUENCE [LARGE SCALE GENOMIC DNA]</scope>
    <source>
        <strain evidence="3 4">CECT 8804</strain>
    </source>
</reference>
<gene>
    <name evidence="3" type="ORF">FHS31_000020</name>
</gene>
<evidence type="ECO:0000313" key="4">
    <source>
        <dbReference type="Proteomes" id="UP000727456"/>
    </source>
</evidence>
<feature type="transmembrane region" description="Helical" evidence="1">
    <location>
        <begin position="245"/>
        <end position="263"/>
    </location>
</feature>
<dbReference type="InterPro" id="IPR038731">
    <property type="entry name" value="RgtA/B/C-like"/>
</dbReference>
<accession>A0ABX0TMW7</accession>
<protein>
    <recommendedName>
        <fullName evidence="2">Glycosyltransferase RgtA/B/C/D-like domain-containing protein</fullName>
    </recommendedName>
</protein>
<dbReference type="RefSeq" id="WP_167070907.1">
    <property type="nucleotide sequence ID" value="NZ_JAAOZC010000001.1"/>
</dbReference>
<proteinExistence type="predicted"/>
<name>A0ABX0TMW7_9SPHN</name>
<keyword evidence="4" id="KW-1185">Reference proteome</keyword>
<sequence length="464" mass="50375">MLAAALLLRMTQLGNPAIEVDEQFYLLVGDRLLHGQLLYLDIWDRKSPGVFAIYAAIRLLGGVGIVQYQLVATAVAAATAWVVSRIVRNIAGEWPAIVAGLSYLLWIGTVGGDGGQAPVFYNLPMAGGAALVLRALRAEDAQRFNGQAIGAMALVGLAIQIKYTAAIEGLFFGLVLTWQAHKRNPRAATVMLVLTCAFAAILPTMIAFSVFAYLGAAHEFWFANFQSIGLRDTTPGGPNRLMVDFQLSLVLGACCAASWWQLRKESDPQIRQWRLFLLGWLVAAVLGFLCVGAFFYHYLLPVYLPLSIGGAPIFRRQPIGTALATLALWSPFSASGWPNDKDRVEAQAMTTSLAALVPSQVDRGCMQMFDGPPILYHLTHACFASRWAFPTHLMSAVEAPAIGVDPTAEMRRLIAARPLVLVAPLVMESNSAAVAILRAGIARSYRLKGTVLYEDRPIAVYVSR</sequence>
<feature type="transmembrane region" description="Helical" evidence="1">
    <location>
        <begin position="190"/>
        <end position="214"/>
    </location>
</feature>
<keyword evidence="1" id="KW-0812">Transmembrane</keyword>
<keyword evidence="1" id="KW-0472">Membrane</keyword>
<dbReference type="Pfam" id="PF13231">
    <property type="entry name" value="PMT_2"/>
    <property type="match status" value="1"/>
</dbReference>
<evidence type="ECO:0000259" key="2">
    <source>
        <dbReference type="Pfam" id="PF13231"/>
    </source>
</evidence>
<feature type="transmembrane region" description="Helical" evidence="1">
    <location>
        <begin position="55"/>
        <end position="82"/>
    </location>
</feature>
<dbReference type="EMBL" id="JAAOZC010000001">
    <property type="protein sequence ID" value="NIJ06438.1"/>
    <property type="molecule type" value="Genomic_DNA"/>
</dbReference>
<feature type="domain" description="Glycosyltransferase RgtA/B/C/D-like" evidence="2">
    <location>
        <begin position="46"/>
        <end position="205"/>
    </location>
</feature>
<feature type="transmembrane region" description="Helical" evidence="1">
    <location>
        <begin position="148"/>
        <end position="178"/>
    </location>
</feature>
<evidence type="ECO:0000256" key="1">
    <source>
        <dbReference type="SAM" id="Phobius"/>
    </source>
</evidence>
<comment type="caution">
    <text evidence="3">The sequence shown here is derived from an EMBL/GenBank/DDBJ whole genome shotgun (WGS) entry which is preliminary data.</text>
</comment>
<keyword evidence="1" id="KW-1133">Transmembrane helix</keyword>
<dbReference type="Proteomes" id="UP000727456">
    <property type="component" value="Unassembled WGS sequence"/>
</dbReference>
<feature type="transmembrane region" description="Helical" evidence="1">
    <location>
        <begin position="275"/>
        <end position="299"/>
    </location>
</feature>